<dbReference type="OrthoDB" id="9790935at2"/>
<feature type="domain" description="Transposase IS110-like N-terminal" evidence="1">
    <location>
        <begin position="7"/>
        <end position="143"/>
    </location>
</feature>
<name>A0A143PUL0_LUTPR</name>
<dbReference type="InterPro" id="IPR047650">
    <property type="entry name" value="Transpos_IS110"/>
</dbReference>
<dbReference type="AlphaFoldDB" id="A0A143PUL0"/>
<dbReference type="PANTHER" id="PTHR33055">
    <property type="entry name" value="TRANSPOSASE FOR INSERTION SEQUENCE ELEMENT IS1111A"/>
    <property type="match status" value="1"/>
</dbReference>
<organism evidence="3 4">
    <name type="scientific">Luteitalea pratensis</name>
    <dbReference type="NCBI Taxonomy" id="1855912"/>
    <lineage>
        <taxon>Bacteria</taxon>
        <taxon>Pseudomonadati</taxon>
        <taxon>Acidobacteriota</taxon>
        <taxon>Vicinamibacteria</taxon>
        <taxon>Vicinamibacterales</taxon>
        <taxon>Vicinamibacteraceae</taxon>
        <taxon>Luteitalea</taxon>
    </lineage>
</organism>
<evidence type="ECO:0000313" key="4">
    <source>
        <dbReference type="Proteomes" id="UP000076079"/>
    </source>
</evidence>
<dbReference type="STRING" id="1855912.LuPra_04754"/>
<dbReference type="GO" id="GO:0003677">
    <property type="term" value="F:DNA binding"/>
    <property type="evidence" value="ECO:0007669"/>
    <property type="project" value="InterPro"/>
</dbReference>
<dbReference type="Proteomes" id="UP000076079">
    <property type="component" value="Chromosome"/>
</dbReference>
<dbReference type="KEGG" id="abac:LuPra_04754"/>
<dbReference type="NCBIfam" id="NF033542">
    <property type="entry name" value="transpos_IS110"/>
    <property type="match status" value="1"/>
</dbReference>
<evidence type="ECO:0000259" key="1">
    <source>
        <dbReference type="Pfam" id="PF01548"/>
    </source>
</evidence>
<dbReference type="EMBL" id="CP015136">
    <property type="protein sequence ID" value="AMY11504.1"/>
    <property type="molecule type" value="Genomic_DNA"/>
</dbReference>
<accession>A0A143PUL0</accession>
<dbReference type="InterPro" id="IPR002525">
    <property type="entry name" value="Transp_IS110-like_N"/>
</dbReference>
<dbReference type="GO" id="GO:0006313">
    <property type="term" value="P:DNA transposition"/>
    <property type="evidence" value="ECO:0007669"/>
    <property type="project" value="InterPro"/>
</dbReference>
<dbReference type="Pfam" id="PF01548">
    <property type="entry name" value="DEDD_Tnp_IS110"/>
    <property type="match status" value="1"/>
</dbReference>
<dbReference type="Pfam" id="PF02371">
    <property type="entry name" value="Transposase_20"/>
    <property type="match status" value="1"/>
</dbReference>
<keyword evidence="4" id="KW-1185">Reference proteome</keyword>
<protein>
    <submittedName>
        <fullName evidence="3">Transposase</fullName>
    </submittedName>
</protein>
<dbReference type="RefSeq" id="WP_157899588.1">
    <property type="nucleotide sequence ID" value="NZ_CP015136.1"/>
</dbReference>
<reference evidence="3 4" key="1">
    <citation type="journal article" date="2016" name="Genome Announc.">
        <title>First Complete Genome Sequence of a Subdivision 6 Acidobacterium Strain.</title>
        <authorList>
            <person name="Huang S."/>
            <person name="Vieira S."/>
            <person name="Bunk B."/>
            <person name="Riedel T."/>
            <person name="Sproer C."/>
            <person name="Overmann J."/>
        </authorList>
    </citation>
    <scope>NUCLEOTIDE SEQUENCE [LARGE SCALE GENOMIC DNA]</scope>
    <source>
        <strain evidence="4">DSM 100886 HEG_-6_39</strain>
    </source>
</reference>
<dbReference type="PATRIC" id="fig|1813736.3.peg.5012"/>
<feature type="domain" description="Transposase IS116/IS110/IS902 C-terminal" evidence="2">
    <location>
        <begin position="189"/>
        <end position="265"/>
    </location>
</feature>
<dbReference type="InterPro" id="IPR003346">
    <property type="entry name" value="Transposase_20"/>
</dbReference>
<gene>
    <name evidence="3" type="ORF">LuPra_04754</name>
</gene>
<sequence>MSDGPWAGVDVAKATLDLAVADHRRTYPNDEQGWAAIVRAVQPAGATVILEATGAYELGLAAYLEAHGVPFAIVNPRRVRDFARASGLEAKTDRLDAPLLQRFGATFAPPRTVLPDADHEALREWLARRTQLVEMRTMERQRVARTRLVDLRAHIQGHITWLTAEIAGLDADVHSRLRAHPRWQAALALLVSVPGIGWLTAGRLLARLPELGTVPTPQLAALVGLAPFACDSGPHRGRRHIRGGRADVRAALYMAALSATLRRGPTNVLRTYHHALRARGKAPKVALVATMRKLLTIVNAILHQQTAWRALSANTT</sequence>
<evidence type="ECO:0000313" key="3">
    <source>
        <dbReference type="EMBL" id="AMY11504.1"/>
    </source>
</evidence>
<reference evidence="4" key="2">
    <citation type="submission" date="2016-04" db="EMBL/GenBank/DDBJ databases">
        <title>First Complete Genome Sequence of a Subdivision 6 Acidobacterium.</title>
        <authorList>
            <person name="Huang S."/>
            <person name="Vieira S."/>
            <person name="Bunk B."/>
            <person name="Riedel T."/>
            <person name="Sproeer C."/>
            <person name="Overmann J."/>
        </authorList>
    </citation>
    <scope>NUCLEOTIDE SEQUENCE [LARGE SCALE GENOMIC DNA]</scope>
    <source>
        <strain evidence="4">DSM 100886 HEG_-6_39</strain>
    </source>
</reference>
<evidence type="ECO:0000259" key="2">
    <source>
        <dbReference type="Pfam" id="PF02371"/>
    </source>
</evidence>
<dbReference type="PANTHER" id="PTHR33055:SF13">
    <property type="entry name" value="TRANSPOSASE"/>
    <property type="match status" value="1"/>
</dbReference>
<proteinExistence type="predicted"/>
<dbReference type="GO" id="GO:0004803">
    <property type="term" value="F:transposase activity"/>
    <property type="evidence" value="ECO:0007669"/>
    <property type="project" value="InterPro"/>
</dbReference>